<feature type="region of interest" description="Disordered" evidence="1">
    <location>
        <begin position="1"/>
        <end position="96"/>
    </location>
</feature>
<feature type="compositionally biased region" description="Pro residues" evidence="1">
    <location>
        <begin position="245"/>
        <end position="256"/>
    </location>
</feature>
<evidence type="ECO:0000256" key="2">
    <source>
        <dbReference type="SAM" id="Phobius"/>
    </source>
</evidence>
<accession>A0A0F6W5J0</accession>
<feature type="region of interest" description="Disordered" evidence="1">
    <location>
        <begin position="139"/>
        <end position="192"/>
    </location>
</feature>
<dbReference type="InterPro" id="IPR013783">
    <property type="entry name" value="Ig-like_fold"/>
</dbReference>
<proteinExistence type="predicted"/>
<gene>
    <name evidence="3" type="ORF">DB32_005091</name>
</gene>
<dbReference type="KEGG" id="samy:DB32_005091"/>
<keyword evidence="2" id="KW-1133">Transmembrane helix</keyword>
<feature type="region of interest" description="Disordered" evidence="1">
    <location>
        <begin position="239"/>
        <end position="258"/>
    </location>
</feature>
<feature type="compositionally biased region" description="Pro residues" evidence="1">
    <location>
        <begin position="145"/>
        <end position="166"/>
    </location>
</feature>
<feature type="compositionally biased region" description="Pro residues" evidence="1">
    <location>
        <begin position="43"/>
        <end position="60"/>
    </location>
</feature>
<dbReference type="Gene3D" id="2.60.40.10">
    <property type="entry name" value="Immunoglobulins"/>
    <property type="match status" value="1"/>
</dbReference>
<name>A0A0F6W5J0_9BACT</name>
<feature type="transmembrane region" description="Helical" evidence="2">
    <location>
        <begin position="285"/>
        <end position="307"/>
    </location>
</feature>
<evidence type="ECO:0000313" key="3">
    <source>
        <dbReference type="EMBL" id="AKF07942.1"/>
    </source>
</evidence>
<keyword evidence="2" id="KW-0812">Transmembrane</keyword>
<keyword evidence="2" id="KW-0472">Membrane</keyword>
<dbReference type="AlphaFoldDB" id="A0A0F6W5J0"/>
<feature type="compositionally biased region" description="Pro residues" evidence="1">
    <location>
        <begin position="181"/>
        <end position="192"/>
    </location>
</feature>
<feature type="compositionally biased region" description="Low complexity" evidence="1">
    <location>
        <begin position="167"/>
        <end position="180"/>
    </location>
</feature>
<dbReference type="STRING" id="927083.DB32_005091"/>
<sequence length="677" mass="68835">MNVEIAAPPPASRGGHATMIGASLDELPGAPQKEPARTLIDAPLPPPPGAAPLPSSPFAPTPLNKTMLGVSLQPPPGERPDTLPDLPQQPEPAARAPQNRTMLGMPAIDAAAIAAAAQRASAPPAQPASTAAPAALAPPAAAPAAPMPPAAAPMPPAAAPMPPAAAPMPSAAAPMPSAAAPMPPAAAPMPPAAAPMPPAPAPIAPVAAEPAPAASKRAALGPSNRTMLGVVVPTADPARASLPQAPAPAPAAPPAPAYAAPDPLDATGDMSIAGLPSPAKRGRGLLLAMLAIGVLVMLGVVGGLAWWRFGPRDTPIRATVAQGEQGEVLDVEVPGAPEGSRVRFGGAEQPLASGRARLPLSAEALHVGDNPLSIDVVAPDGAVTTHRVTLTLELRVRADLSTLDAAEPAITVVVEALPGSTATLDAQPLALDAQGRGSRAYPIAAITPGADGSLAHQARWTVQPPSGEAAQGTLDTRVPLTTIQIDRPGDQVVTDRDRIEIAGAVPPQATVTIDGQSVPVNDGRFLHVYPLAQVGDATPRIVARAPGRAPATRTITIRRVADLAREAASFEVDRALTYARIAQAPAHFQGQRVALEGRVYNVDVQSGRSVLQMLVRDCPAGQRCPLWVTYPAATEVTVESWVRVLGTVAGEQQFRSESGQVRTVPRVDATYVLPASP</sequence>
<evidence type="ECO:0000313" key="4">
    <source>
        <dbReference type="Proteomes" id="UP000034883"/>
    </source>
</evidence>
<protein>
    <submittedName>
        <fullName evidence="3">DNA polymerase III subunits gamma and tau</fullName>
    </submittedName>
</protein>
<dbReference type="Proteomes" id="UP000034883">
    <property type="component" value="Chromosome"/>
</dbReference>
<keyword evidence="4" id="KW-1185">Reference proteome</keyword>
<organism evidence="3 4">
    <name type="scientific">Sandaracinus amylolyticus</name>
    <dbReference type="NCBI Taxonomy" id="927083"/>
    <lineage>
        <taxon>Bacteria</taxon>
        <taxon>Pseudomonadati</taxon>
        <taxon>Myxococcota</taxon>
        <taxon>Polyangia</taxon>
        <taxon>Polyangiales</taxon>
        <taxon>Sandaracinaceae</taxon>
        <taxon>Sandaracinus</taxon>
    </lineage>
</organism>
<evidence type="ECO:0000256" key="1">
    <source>
        <dbReference type="SAM" id="MobiDB-lite"/>
    </source>
</evidence>
<reference evidence="3 4" key="1">
    <citation type="submission" date="2015-03" db="EMBL/GenBank/DDBJ databases">
        <title>Genome assembly of Sandaracinus amylolyticus DSM 53668.</title>
        <authorList>
            <person name="Sharma G."/>
            <person name="Subramanian S."/>
        </authorList>
    </citation>
    <scope>NUCLEOTIDE SEQUENCE [LARGE SCALE GENOMIC DNA]</scope>
    <source>
        <strain evidence="3 4">DSM 53668</strain>
    </source>
</reference>
<dbReference type="EMBL" id="CP011125">
    <property type="protein sequence ID" value="AKF07942.1"/>
    <property type="molecule type" value="Genomic_DNA"/>
</dbReference>